<evidence type="ECO:0000256" key="7">
    <source>
        <dbReference type="ARBA" id="ARBA00023033"/>
    </source>
</evidence>
<comment type="caution">
    <text evidence="8">The sequence shown here is derived from an EMBL/GenBank/DDBJ whole genome shotgun (WGS) entry which is preliminary data.</text>
</comment>
<dbReference type="Pfam" id="PF00067">
    <property type="entry name" value="p450"/>
    <property type="match status" value="1"/>
</dbReference>
<keyword evidence="4" id="KW-0479">Metal-binding</keyword>
<keyword evidence="9" id="KW-1185">Reference proteome</keyword>
<comment type="cofactor">
    <cofactor evidence="1">
        <name>heme</name>
        <dbReference type="ChEBI" id="CHEBI:30413"/>
    </cofactor>
</comment>
<name>A0A9W8VEZ7_9HYPO</name>
<evidence type="ECO:0000256" key="2">
    <source>
        <dbReference type="ARBA" id="ARBA00010617"/>
    </source>
</evidence>
<dbReference type="InterPro" id="IPR036396">
    <property type="entry name" value="Cyt_P450_sf"/>
</dbReference>
<evidence type="ECO:0000313" key="8">
    <source>
        <dbReference type="EMBL" id="KAJ4256906.1"/>
    </source>
</evidence>
<evidence type="ECO:0000256" key="4">
    <source>
        <dbReference type="ARBA" id="ARBA00022723"/>
    </source>
</evidence>
<dbReference type="AlphaFoldDB" id="A0A9W8VEZ7"/>
<evidence type="ECO:0000256" key="6">
    <source>
        <dbReference type="ARBA" id="ARBA00023004"/>
    </source>
</evidence>
<comment type="similarity">
    <text evidence="2">Belongs to the cytochrome P450 family.</text>
</comment>
<dbReference type="PANTHER" id="PTHR46206">
    <property type="entry name" value="CYTOCHROME P450"/>
    <property type="match status" value="1"/>
</dbReference>
<evidence type="ECO:0000256" key="5">
    <source>
        <dbReference type="ARBA" id="ARBA00023002"/>
    </source>
</evidence>
<dbReference type="GO" id="GO:0020037">
    <property type="term" value="F:heme binding"/>
    <property type="evidence" value="ECO:0007669"/>
    <property type="project" value="InterPro"/>
</dbReference>
<dbReference type="InterPro" id="IPR001128">
    <property type="entry name" value="Cyt_P450"/>
</dbReference>
<dbReference type="GO" id="GO:0016705">
    <property type="term" value="F:oxidoreductase activity, acting on paired donors, with incorporation or reduction of molecular oxygen"/>
    <property type="evidence" value="ECO:0007669"/>
    <property type="project" value="InterPro"/>
</dbReference>
<sequence>MAIRKGKKVAVGVIHMWIGDCYKHAKTFHRYRFECMGDTPGEEYMAHLVGTSQSHLGFGHGVHAWPGRFFASNEIKIALCHMILKYDWKLKGSKKPPPTPNGMFHN</sequence>
<dbReference type="Proteomes" id="UP001152049">
    <property type="component" value="Unassembled WGS sequence"/>
</dbReference>
<evidence type="ECO:0000313" key="9">
    <source>
        <dbReference type="Proteomes" id="UP001152049"/>
    </source>
</evidence>
<keyword evidence="3" id="KW-0349">Heme</keyword>
<keyword evidence="6" id="KW-0408">Iron</keyword>
<evidence type="ECO:0000256" key="3">
    <source>
        <dbReference type="ARBA" id="ARBA00022617"/>
    </source>
</evidence>
<dbReference type="PANTHER" id="PTHR46206:SF2">
    <property type="entry name" value="CYTOCHROME P450 MONOOXYGENASE AUSG-RELATED"/>
    <property type="match status" value="1"/>
</dbReference>
<protein>
    <submittedName>
        <fullName evidence="8">Uncharacterized protein</fullName>
    </submittedName>
</protein>
<dbReference type="SUPFAM" id="SSF48264">
    <property type="entry name" value="Cytochrome P450"/>
    <property type="match status" value="1"/>
</dbReference>
<dbReference type="OrthoDB" id="1844152at2759"/>
<keyword evidence="5" id="KW-0560">Oxidoreductase</keyword>
<reference evidence="8" key="1">
    <citation type="submission" date="2022-09" db="EMBL/GenBank/DDBJ databases">
        <title>Fusarium specimens isolated from Avocado Roots.</title>
        <authorList>
            <person name="Stajich J."/>
            <person name="Roper C."/>
            <person name="Heimlech-Rivalta G."/>
        </authorList>
    </citation>
    <scope>NUCLEOTIDE SEQUENCE</scope>
    <source>
        <strain evidence="8">CF00136</strain>
    </source>
</reference>
<gene>
    <name evidence="8" type="ORF">NW762_009002</name>
</gene>
<accession>A0A9W8VEZ7</accession>
<dbReference type="GO" id="GO:0004497">
    <property type="term" value="F:monooxygenase activity"/>
    <property type="evidence" value="ECO:0007669"/>
    <property type="project" value="UniProtKB-KW"/>
</dbReference>
<dbReference type="GO" id="GO:0005506">
    <property type="term" value="F:iron ion binding"/>
    <property type="evidence" value="ECO:0007669"/>
    <property type="project" value="InterPro"/>
</dbReference>
<dbReference type="EMBL" id="JAOQAZ010000018">
    <property type="protein sequence ID" value="KAJ4256906.1"/>
    <property type="molecule type" value="Genomic_DNA"/>
</dbReference>
<keyword evidence="7" id="KW-0503">Monooxygenase</keyword>
<evidence type="ECO:0000256" key="1">
    <source>
        <dbReference type="ARBA" id="ARBA00001971"/>
    </source>
</evidence>
<organism evidence="8 9">
    <name type="scientific">Fusarium torreyae</name>
    <dbReference type="NCBI Taxonomy" id="1237075"/>
    <lineage>
        <taxon>Eukaryota</taxon>
        <taxon>Fungi</taxon>
        <taxon>Dikarya</taxon>
        <taxon>Ascomycota</taxon>
        <taxon>Pezizomycotina</taxon>
        <taxon>Sordariomycetes</taxon>
        <taxon>Hypocreomycetidae</taxon>
        <taxon>Hypocreales</taxon>
        <taxon>Nectriaceae</taxon>
        <taxon>Fusarium</taxon>
    </lineage>
</organism>
<dbReference type="Gene3D" id="1.10.630.10">
    <property type="entry name" value="Cytochrome P450"/>
    <property type="match status" value="1"/>
</dbReference>
<proteinExistence type="inferred from homology"/>